<dbReference type="PATRIC" id="fig|1385369.3.peg.4608"/>
<name>W9H087_9PROT</name>
<dbReference type="OrthoDB" id="8479870at2"/>
<evidence type="ECO:0000256" key="1">
    <source>
        <dbReference type="ARBA" id="ARBA00009437"/>
    </source>
</evidence>
<dbReference type="SUPFAM" id="SSF46785">
    <property type="entry name" value="Winged helix' DNA-binding domain"/>
    <property type="match status" value="1"/>
</dbReference>
<comment type="caution">
    <text evidence="6">The sequence shown here is derived from an EMBL/GenBank/DDBJ whole genome shotgun (WGS) entry which is preliminary data.</text>
</comment>
<gene>
    <name evidence="6" type="ORF">N825_13640</name>
</gene>
<evidence type="ECO:0000313" key="6">
    <source>
        <dbReference type="EMBL" id="EWY38246.1"/>
    </source>
</evidence>
<keyword evidence="3" id="KW-0238">DNA-binding</keyword>
<feature type="domain" description="HTH lysR-type" evidence="5">
    <location>
        <begin position="1"/>
        <end position="59"/>
    </location>
</feature>
<dbReference type="Proteomes" id="UP000019486">
    <property type="component" value="Unassembled WGS sequence"/>
</dbReference>
<dbReference type="PRINTS" id="PR00039">
    <property type="entry name" value="HTHLYSR"/>
</dbReference>
<dbReference type="AlphaFoldDB" id="W9H087"/>
<dbReference type="PANTHER" id="PTHR30427:SF1">
    <property type="entry name" value="TRANSCRIPTIONAL ACTIVATOR PROTEIN LYSR"/>
    <property type="match status" value="1"/>
</dbReference>
<dbReference type="InterPro" id="IPR036388">
    <property type="entry name" value="WH-like_DNA-bd_sf"/>
</dbReference>
<dbReference type="Pfam" id="PF03466">
    <property type="entry name" value="LysR_substrate"/>
    <property type="match status" value="1"/>
</dbReference>
<accession>W9H087</accession>
<comment type="similarity">
    <text evidence="1">Belongs to the LysR transcriptional regulatory family.</text>
</comment>
<keyword evidence="4" id="KW-0804">Transcription</keyword>
<dbReference type="Pfam" id="PF00126">
    <property type="entry name" value="HTH_1"/>
    <property type="match status" value="1"/>
</dbReference>
<sequence length="319" mass="34624">MISHRQIEAFRAVMLHGTVSAAADSLNVSQPAVSRIIRDLEADLGYLLFERANGRVTPSLAAFDLLDEVERYFSGMERIDHRAREIGRGRRMGLIIAAMPALAHTLIPDALVGVLAARPELSVRVLAVRTINVLRLVESRQATLGLVAPANLGELTAVEMLDVPYRCILPAGHPLASRPLSDGRAITLEDLADWPFIRFSGDTVTGDMLDQLTRAGRFTATARVDTHLSQMVSAFVLRGLGVAVVDSFTARDHQARGGVSLPVDLDGRQFRFAIAMRESSKLDRTVQAVIAEMVAVTAKVAGEDQLGLTVPILDGHTHR</sequence>
<proteinExistence type="inferred from homology"/>
<protein>
    <recommendedName>
        <fullName evidence="5">HTH lysR-type domain-containing protein</fullName>
    </recommendedName>
</protein>
<dbReference type="STRING" id="1385369.N825_13640"/>
<dbReference type="InterPro" id="IPR005119">
    <property type="entry name" value="LysR_subst-bd"/>
</dbReference>
<dbReference type="InterPro" id="IPR036390">
    <property type="entry name" value="WH_DNA-bd_sf"/>
</dbReference>
<dbReference type="Gene3D" id="3.40.190.290">
    <property type="match status" value="1"/>
</dbReference>
<dbReference type="PROSITE" id="PS50931">
    <property type="entry name" value="HTH_LYSR"/>
    <property type="match status" value="1"/>
</dbReference>
<dbReference type="GO" id="GO:0043565">
    <property type="term" value="F:sequence-specific DNA binding"/>
    <property type="evidence" value="ECO:0007669"/>
    <property type="project" value="TreeGrafter"/>
</dbReference>
<keyword evidence="2" id="KW-0805">Transcription regulation</keyword>
<evidence type="ECO:0000256" key="3">
    <source>
        <dbReference type="ARBA" id="ARBA00023125"/>
    </source>
</evidence>
<evidence type="ECO:0000256" key="2">
    <source>
        <dbReference type="ARBA" id="ARBA00023015"/>
    </source>
</evidence>
<organism evidence="6 7">
    <name type="scientific">Skermanella stibiiresistens SB22</name>
    <dbReference type="NCBI Taxonomy" id="1385369"/>
    <lineage>
        <taxon>Bacteria</taxon>
        <taxon>Pseudomonadati</taxon>
        <taxon>Pseudomonadota</taxon>
        <taxon>Alphaproteobacteria</taxon>
        <taxon>Rhodospirillales</taxon>
        <taxon>Azospirillaceae</taxon>
        <taxon>Skermanella</taxon>
    </lineage>
</organism>
<reference evidence="6 7" key="1">
    <citation type="submission" date="2013-08" db="EMBL/GenBank/DDBJ databases">
        <title>The genome sequence of Skermanella stibiiresistens.</title>
        <authorList>
            <person name="Zhu W."/>
            <person name="Wang G."/>
        </authorList>
    </citation>
    <scope>NUCLEOTIDE SEQUENCE [LARGE SCALE GENOMIC DNA]</scope>
    <source>
        <strain evidence="6 7">SB22</strain>
    </source>
</reference>
<dbReference type="Gene3D" id="1.10.10.10">
    <property type="entry name" value="Winged helix-like DNA-binding domain superfamily/Winged helix DNA-binding domain"/>
    <property type="match status" value="1"/>
</dbReference>
<evidence type="ECO:0000256" key="4">
    <source>
        <dbReference type="ARBA" id="ARBA00023163"/>
    </source>
</evidence>
<dbReference type="GO" id="GO:0010628">
    <property type="term" value="P:positive regulation of gene expression"/>
    <property type="evidence" value="ECO:0007669"/>
    <property type="project" value="TreeGrafter"/>
</dbReference>
<dbReference type="RefSeq" id="WP_051512775.1">
    <property type="nucleotide sequence ID" value="NZ_AVFL01000019.1"/>
</dbReference>
<dbReference type="EMBL" id="AVFL01000019">
    <property type="protein sequence ID" value="EWY38246.1"/>
    <property type="molecule type" value="Genomic_DNA"/>
</dbReference>
<dbReference type="PANTHER" id="PTHR30427">
    <property type="entry name" value="TRANSCRIPTIONAL ACTIVATOR PROTEIN LYSR"/>
    <property type="match status" value="1"/>
</dbReference>
<evidence type="ECO:0000259" key="5">
    <source>
        <dbReference type="PROSITE" id="PS50931"/>
    </source>
</evidence>
<keyword evidence="7" id="KW-1185">Reference proteome</keyword>
<dbReference type="InterPro" id="IPR000847">
    <property type="entry name" value="LysR_HTH_N"/>
</dbReference>
<dbReference type="GO" id="GO:0003700">
    <property type="term" value="F:DNA-binding transcription factor activity"/>
    <property type="evidence" value="ECO:0007669"/>
    <property type="project" value="InterPro"/>
</dbReference>
<evidence type="ECO:0000313" key="7">
    <source>
        <dbReference type="Proteomes" id="UP000019486"/>
    </source>
</evidence>
<dbReference type="SUPFAM" id="SSF53850">
    <property type="entry name" value="Periplasmic binding protein-like II"/>
    <property type="match status" value="1"/>
</dbReference>